<dbReference type="InterPro" id="IPR002197">
    <property type="entry name" value="HTH_Fis"/>
</dbReference>
<dbReference type="InterPro" id="IPR001789">
    <property type="entry name" value="Sig_transdc_resp-reg_receiver"/>
</dbReference>
<dbReference type="SMART" id="SM00382">
    <property type="entry name" value="AAA"/>
    <property type="match status" value="1"/>
</dbReference>
<evidence type="ECO:0000259" key="6">
    <source>
        <dbReference type="PROSITE" id="PS50110"/>
    </source>
</evidence>
<dbReference type="Gene3D" id="3.40.50.2300">
    <property type="match status" value="1"/>
</dbReference>
<accession>A0A916X2D3</accession>
<keyword evidence="8" id="KW-1185">Reference proteome</keyword>
<dbReference type="GO" id="GO:0005524">
    <property type="term" value="F:ATP binding"/>
    <property type="evidence" value="ECO:0007669"/>
    <property type="project" value="UniProtKB-KW"/>
</dbReference>
<dbReference type="EMBL" id="BMFA01000006">
    <property type="protein sequence ID" value="GGB49052.1"/>
    <property type="molecule type" value="Genomic_DNA"/>
</dbReference>
<dbReference type="SMART" id="SM00448">
    <property type="entry name" value="REC"/>
    <property type="match status" value="1"/>
</dbReference>
<evidence type="ECO:0000256" key="2">
    <source>
        <dbReference type="ARBA" id="ARBA00022840"/>
    </source>
</evidence>
<dbReference type="OrthoDB" id="9802388at2"/>
<evidence type="ECO:0000256" key="3">
    <source>
        <dbReference type="ARBA" id="ARBA00023012"/>
    </source>
</evidence>
<feature type="domain" description="Sigma-54 factor interaction" evidence="5">
    <location>
        <begin position="137"/>
        <end position="340"/>
    </location>
</feature>
<comment type="caution">
    <text evidence="7">The sequence shown here is derived from an EMBL/GenBank/DDBJ whole genome shotgun (WGS) entry which is preliminary data.</text>
</comment>
<dbReference type="RefSeq" id="WP_150496354.1">
    <property type="nucleotide sequence ID" value="NZ_BMFA01000006.1"/>
</dbReference>
<dbReference type="Pfam" id="PF02954">
    <property type="entry name" value="HTH_8"/>
    <property type="match status" value="1"/>
</dbReference>
<dbReference type="PANTHER" id="PTHR32071">
    <property type="entry name" value="TRANSCRIPTIONAL REGULATORY PROTEIN"/>
    <property type="match status" value="1"/>
</dbReference>
<dbReference type="InterPro" id="IPR003593">
    <property type="entry name" value="AAA+_ATPase"/>
</dbReference>
<dbReference type="InterPro" id="IPR009057">
    <property type="entry name" value="Homeodomain-like_sf"/>
</dbReference>
<organism evidence="7 8">
    <name type="scientific">Roseibium aquae</name>
    <dbReference type="NCBI Taxonomy" id="1323746"/>
    <lineage>
        <taxon>Bacteria</taxon>
        <taxon>Pseudomonadati</taxon>
        <taxon>Pseudomonadota</taxon>
        <taxon>Alphaproteobacteria</taxon>
        <taxon>Hyphomicrobiales</taxon>
        <taxon>Stappiaceae</taxon>
        <taxon>Roseibium</taxon>
    </lineage>
</organism>
<evidence type="ECO:0000256" key="1">
    <source>
        <dbReference type="ARBA" id="ARBA00022741"/>
    </source>
</evidence>
<dbReference type="Proteomes" id="UP000605148">
    <property type="component" value="Unassembled WGS sequence"/>
</dbReference>
<feature type="domain" description="Response regulatory" evidence="6">
    <location>
        <begin position="6"/>
        <end position="122"/>
    </location>
</feature>
<dbReference type="Gene3D" id="3.40.50.300">
    <property type="entry name" value="P-loop containing nucleotide triphosphate hydrolases"/>
    <property type="match status" value="1"/>
</dbReference>
<dbReference type="Gene3D" id="1.10.10.60">
    <property type="entry name" value="Homeodomain-like"/>
    <property type="match status" value="1"/>
</dbReference>
<keyword evidence="1" id="KW-0547">Nucleotide-binding</keyword>
<evidence type="ECO:0000313" key="8">
    <source>
        <dbReference type="Proteomes" id="UP000605148"/>
    </source>
</evidence>
<keyword evidence="3" id="KW-0902">Two-component regulatory system</keyword>
<dbReference type="GO" id="GO:0043565">
    <property type="term" value="F:sequence-specific DNA binding"/>
    <property type="evidence" value="ECO:0007669"/>
    <property type="project" value="InterPro"/>
</dbReference>
<keyword evidence="4" id="KW-0597">Phosphoprotein</keyword>
<dbReference type="CDD" id="cd00009">
    <property type="entry name" value="AAA"/>
    <property type="match status" value="1"/>
</dbReference>
<reference evidence="7" key="1">
    <citation type="journal article" date="2014" name="Int. J. Syst. Evol. Microbiol.">
        <title>Complete genome sequence of Corynebacterium casei LMG S-19264T (=DSM 44701T), isolated from a smear-ripened cheese.</title>
        <authorList>
            <consortium name="US DOE Joint Genome Institute (JGI-PGF)"/>
            <person name="Walter F."/>
            <person name="Albersmeier A."/>
            <person name="Kalinowski J."/>
            <person name="Ruckert C."/>
        </authorList>
    </citation>
    <scope>NUCLEOTIDE SEQUENCE</scope>
    <source>
        <strain evidence="7">CGMCC 1.12426</strain>
    </source>
</reference>
<dbReference type="InterPro" id="IPR011006">
    <property type="entry name" value="CheY-like_superfamily"/>
</dbReference>
<sequence length="415" mass="45441">MLRNRYIVLVEDDEIMGGSLLQRLELEGAQVLWLKQMVRALGAIRTPRKPIDAVICDIGLPDGSGEELFLTLLQTETPPPFLFITGQGGIGQAVRLIKSGAADYVTKPFEISVLLERLSLLVGNREQPIEDADFPPLMGVSVAARRIEALIVKAAKASDHVLIRGGPGTGKDLVARRIHDLSDRSAAPFVSINLAREADTEAALLGHAGAFDTVGEGTLFINAIGKMEAQVQAQMLERLNQEFVGRLVTACGNDLQALIAQGTFNSELFYRLTRIEIPIPPLDKRPEDAVWLLFQLYRKLAPRHAPQLEGISPLSEEAVRNHDWQGGGRDLRSRLLRGLAMARGPLLQPSDLFPEFLVGPNDMMSLAETREAAEKAHIIAALDRTHGQIGEAAKLLRIARTTLWEKMQKLGISGS</sequence>
<protein>
    <submittedName>
        <fullName evidence="7">Sigma-54-dependent Fis family transcriptional regulator</fullName>
    </submittedName>
</protein>
<evidence type="ECO:0000259" key="5">
    <source>
        <dbReference type="PROSITE" id="PS50045"/>
    </source>
</evidence>
<dbReference type="GO" id="GO:0006355">
    <property type="term" value="P:regulation of DNA-templated transcription"/>
    <property type="evidence" value="ECO:0007669"/>
    <property type="project" value="InterPro"/>
</dbReference>
<reference evidence="7" key="2">
    <citation type="submission" date="2020-09" db="EMBL/GenBank/DDBJ databases">
        <authorList>
            <person name="Sun Q."/>
            <person name="Zhou Y."/>
        </authorList>
    </citation>
    <scope>NUCLEOTIDE SEQUENCE</scope>
    <source>
        <strain evidence="7">CGMCC 1.12426</strain>
    </source>
</reference>
<name>A0A916X2D3_9HYPH</name>
<dbReference type="SUPFAM" id="SSF52172">
    <property type="entry name" value="CheY-like"/>
    <property type="match status" value="1"/>
</dbReference>
<dbReference type="Gene3D" id="1.10.8.60">
    <property type="match status" value="1"/>
</dbReference>
<dbReference type="Pfam" id="PF00072">
    <property type="entry name" value="Response_reg"/>
    <property type="match status" value="1"/>
</dbReference>
<dbReference type="InterPro" id="IPR027417">
    <property type="entry name" value="P-loop_NTPase"/>
</dbReference>
<proteinExistence type="predicted"/>
<dbReference type="AlphaFoldDB" id="A0A916X2D3"/>
<dbReference type="InterPro" id="IPR002078">
    <property type="entry name" value="Sigma_54_int"/>
</dbReference>
<dbReference type="PROSITE" id="PS50110">
    <property type="entry name" value="RESPONSE_REGULATORY"/>
    <property type="match status" value="1"/>
</dbReference>
<dbReference type="GO" id="GO:0000160">
    <property type="term" value="P:phosphorelay signal transduction system"/>
    <property type="evidence" value="ECO:0007669"/>
    <property type="project" value="UniProtKB-KW"/>
</dbReference>
<dbReference type="PROSITE" id="PS50045">
    <property type="entry name" value="SIGMA54_INTERACT_4"/>
    <property type="match status" value="1"/>
</dbReference>
<gene>
    <name evidence="7" type="ORF">GCM10011316_21490</name>
</gene>
<evidence type="ECO:0000256" key="4">
    <source>
        <dbReference type="PROSITE-ProRule" id="PRU00169"/>
    </source>
</evidence>
<dbReference type="PRINTS" id="PR01590">
    <property type="entry name" value="HTHFIS"/>
</dbReference>
<keyword evidence="2" id="KW-0067">ATP-binding</keyword>
<dbReference type="SUPFAM" id="SSF46689">
    <property type="entry name" value="Homeodomain-like"/>
    <property type="match status" value="1"/>
</dbReference>
<evidence type="ECO:0000313" key="7">
    <source>
        <dbReference type="EMBL" id="GGB49052.1"/>
    </source>
</evidence>
<feature type="modified residue" description="4-aspartylphosphate" evidence="4">
    <location>
        <position position="57"/>
    </location>
</feature>
<dbReference type="Pfam" id="PF00158">
    <property type="entry name" value="Sigma54_activat"/>
    <property type="match status" value="1"/>
</dbReference>
<dbReference type="SUPFAM" id="SSF52540">
    <property type="entry name" value="P-loop containing nucleoside triphosphate hydrolases"/>
    <property type="match status" value="1"/>
</dbReference>